<keyword evidence="2" id="KW-0677">Repeat</keyword>
<dbReference type="Proteomes" id="UP001341840">
    <property type="component" value="Unassembled WGS sequence"/>
</dbReference>
<gene>
    <name evidence="10" type="ORF">PIB30_067472</name>
</gene>
<evidence type="ECO:0000259" key="6">
    <source>
        <dbReference type="Pfam" id="PF00931"/>
    </source>
</evidence>
<evidence type="ECO:0000256" key="2">
    <source>
        <dbReference type="ARBA" id="ARBA00022737"/>
    </source>
</evidence>
<dbReference type="Gene3D" id="1.20.5.4130">
    <property type="match status" value="1"/>
</dbReference>
<dbReference type="PANTHER" id="PTHR36766">
    <property type="entry name" value="PLANT BROAD-SPECTRUM MILDEW RESISTANCE PROTEIN RPW8"/>
    <property type="match status" value="1"/>
</dbReference>
<dbReference type="PRINTS" id="PR00364">
    <property type="entry name" value="DISEASERSIST"/>
</dbReference>
<dbReference type="SUPFAM" id="SSF52058">
    <property type="entry name" value="L domain-like"/>
    <property type="match status" value="1"/>
</dbReference>
<evidence type="ECO:0000256" key="5">
    <source>
        <dbReference type="ARBA" id="ARBA00022840"/>
    </source>
</evidence>
<feature type="domain" description="Disease resistance protein winged helix" evidence="8">
    <location>
        <begin position="404"/>
        <end position="454"/>
    </location>
</feature>
<dbReference type="Pfam" id="PF25019">
    <property type="entry name" value="LRR_R13L1-DRL21"/>
    <property type="match status" value="1"/>
</dbReference>
<dbReference type="Gene3D" id="1.10.8.430">
    <property type="entry name" value="Helical domain of apoptotic protease-activating factors"/>
    <property type="match status" value="1"/>
</dbReference>
<dbReference type="InterPro" id="IPR002182">
    <property type="entry name" value="NB-ARC"/>
</dbReference>
<evidence type="ECO:0000256" key="3">
    <source>
        <dbReference type="ARBA" id="ARBA00022741"/>
    </source>
</evidence>
<keyword evidence="1" id="KW-0433">Leucine-rich repeat</keyword>
<dbReference type="InterPro" id="IPR032675">
    <property type="entry name" value="LRR_dom_sf"/>
</dbReference>
<dbReference type="Pfam" id="PF18052">
    <property type="entry name" value="Rx_N"/>
    <property type="match status" value="1"/>
</dbReference>
<feature type="domain" description="NB-ARC" evidence="6">
    <location>
        <begin position="170"/>
        <end position="337"/>
    </location>
</feature>
<feature type="domain" description="Disease resistance N-terminal" evidence="7">
    <location>
        <begin position="10"/>
        <end position="101"/>
    </location>
</feature>
<dbReference type="SMART" id="SM00369">
    <property type="entry name" value="LRR_TYP"/>
    <property type="match status" value="2"/>
</dbReference>
<evidence type="ECO:0000259" key="9">
    <source>
        <dbReference type="Pfam" id="PF25019"/>
    </source>
</evidence>
<dbReference type="Pfam" id="PF00931">
    <property type="entry name" value="NB-ARC"/>
    <property type="match status" value="1"/>
</dbReference>
<keyword evidence="5" id="KW-0067">ATP-binding</keyword>
<dbReference type="Pfam" id="PF23559">
    <property type="entry name" value="WHD_DRP"/>
    <property type="match status" value="1"/>
</dbReference>
<evidence type="ECO:0000256" key="1">
    <source>
        <dbReference type="ARBA" id="ARBA00022614"/>
    </source>
</evidence>
<protein>
    <recommendedName>
        <fullName evidence="12">Disease resistance RPP13-like protein 1</fullName>
    </recommendedName>
</protein>
<dbReference type="InterPro" id="IPR027417">
    <property type="entry name" value="P-loop_NTPase"/>
</dbReference>
<accession>A0ABU6SNA1</accession>
<keyword evidence="3" id="KW-0547">Nucleotide-binding</keyword>
<proteinExistence type="predicted"/>
<dbReference type="InterPro" id="IPR003591">
    <property type="entry name" value="Leu-rich_rpt_typical-subtyp"/>
</dbReference>
<organism evidence="10 11">
    <name type="scientific">Stylosanthes scabra</name>
    <dbReference type="NCBI Taxonomy" id="79078"/>
    <lineage>
        <taxon>Eukaryota</taxon>
        <taxon>Viridiplantae</taxon>
        <taxon>Streptophyta</taxon>
        <taxon>Embryophyta</taxon>
        <taxon>Tracheophyta</taxon>
        <taxon>Spermatophyta</taxon>
        <taxon>Magnoliopsida</taxon>
        <taxon>eudicotyledons</taxon>
        <taxon>Gunneridae</taxon>
        <taxon>Pentapetalae</taxon>
        <taxon>rosids</taxon>
        <taxon>fabids</taxon>
        <taxon>Fabales</taxon>
        <taxon>Fabaceae</taxon>
        <taxon>Papilionoideae</taxon>
        <taxon>50 kb inversion clade</taxon>
        <taxon>dalbergioids sensu lato</taxon>
        <taxon>Dalbergieae</taxon>
        <taxon>Pterocarpus clade</taxon>
        <taxon>Stylosanthes</taxon>
    </lineage>
</organism>
<dbReference type="Gene3D" id="3.40.50.300">
    <property type="entry name" value="P-loop containing nucleotide triphosphate hydrolases"/>
    <property type="match status" value="1"/>
</dbReference>
<reference evidence="10 11" key="1">
    <citation type="journal article" date="2023" name="Plants (Basel)">
        <title>Bridging the Gap: Combining Genomics and Transcriptomics Approaches to Understand Stylosanthes scabra, an Orphan Legume from the Brazilian Caatinga.</title>
        <authorList>
            <person name="Ferreira-Neto J.R.C."/>
            <person name="da Silva M.D."/>
            <person name="Binneck E."/>
            <person name="de Melo N.F."/>
            <person name="da Silva R.H."/>
            <person name="de Melo A.L.T.M."/>
            <person name="Pandolfi V."/>
            <person name="Bustamante F.O."/>
            <person name="Brasileiro-Vidal A.C."/>
            <person name="Benko-Iseppon A.M."/>
        </authorList>
    </citation>
    <scope>NUCLEOTIDE SEQUENCE [LARGE SCALE GENOMIC DNA]</scope>
    <source>
        <tissue evidence="10">Leaves</tissue>
    </source>
</reference>
<evidence type="ECO:0000256" key="4">
    <source>
        <dbReference type="ARBA" id="ARBA00022821"/>
    </source>
</evidence>
<name>A0ABU6SNA1_9FABA</name>
<evidence type="ECO:0000313" key="11">
    <source>
        <dbReference type="Proteomes" id="UP001341840"/>
    </source>
</evidence>
<dbReference type="InterPro" id="IPR042197">
    <property type="entry name" value="Apaf_helical"/>
</dbReference>
<dbReference type="InterPro" id="IPR058922">
    <property type="entry name" value="WHD_DRP"/>
</dbReference>
<sequence>MAAELVGGAFLSSFLNVLFDRLSDPAIINMMRGKKVDQKLLQRLKTILNVVEAVLNDAEKKQITDSAVKRWLEDLQDAVYDADDLLDEVATKAATQRDPPGNFLSRLINLQDREMVARIEEIIARLDDIAKHKDILGLEKISVKNMSGRIESTSLVQKSDVFVGRDQDREDIVKLLLDDASDAELSVIPIWGMGGIGKTTLAKRVFNDDRVQQKFDVNAWVCVGEEFDVLKVAKAVIEEITSGPCGMNSLNSAQQHLRSKLTGKKFLVVLDDMWSNRYSTWENFLVPFKCGSEGGKILVTTRDERIAKMVKSFHCQAHNLSALNDEDCWAVFANHAFLSGERLAFEKVGREIVKKCKGLPLAAQTLGSLLRSKDNERDWNNVLNSEIWEFSEEQIQILPALRIEGFLQRPKAGSTLEEVGYEYFDELASRSFFQPSYNPYSNSFVMHDLMHDLATFYGEKFYFRTFEVKNVLKHDAKTRHLSYVLGNNNSISNIQEVCDSLRHARTLLQINLYTHHGLSEGILDPCQLLEQLKCFRVLSFKFFSREEGLLHDSIGELIHLRYLDLSFTPVMTLPESLGNLYNLQTLKLRHCRNLKKLPTNLQNLVNLRHLDTQHTLLEEMPKGMSKLQDLQFLSYYMVGKREENGVGELGELAHLHGSLSIQKLENVKNSGEASNARMDEKIHLDTLYLSWSSFEESEVCDSQTEKDVLDKLHPHKKLKELGIFGYRGTMFPDWLGHSSYHNMTNLWLVGCKNCWVVPSLGQLPSLMELMLQGFDMVKKIGAEFYKADGTHHHHQVTPFPSLKTLKIERMPCWEEWESYECDDDDHAPFPQLEKLMIYNCPKLRGDLPTFLPSLKDLWIEGCSELGCYLPRAPIIRELRIHGKQEARMRELSLSMLETLIINGEEQVEYVFDAMTHTQPTSHTFLHISNCSSVVSFAGDSLPPSLQHLYI</sequence>
<evidence type="ECO:0008006" key="12">
    <source>
        <dbReference type="Google" id="ProtNLM"/>
    </source>
</evidence>
<dbReference type="Gene3D" id="3.80.10.10">
    <property type="entry name" value="Ribonuclease Inhibitor"/>
    <property type="match status" value="1"/>
</dbReference>
<dbReference type="EMBL" id="JASCZI010061120">
    <property type="protein sequence ID" value="MED6137710.1"/>
    <property type="molecule type" value="Genomic_DNA"/>
</dbReference>
<dbReference type="InterPro" id="IPR056789">
    <property type="entry name" value="LRR_R13L1-DRL21"/>
</dbReference>
<dbReference type="InterPro" id="IPR041118">
    <property type="entry name" value="Rx_N"/>
</dbReference>
<dbReference type="SUPFAM" id="SSF52540">
    <property type="entry name" value="P-loop containing nucleoside triphosphate hydrolases"/>
    <property type="match status" value="1"/>
</dbReference>
<evidence type="ECO:0000313" key="10">
    <source>
        <dbReference type="EMBL" id="MED6137710.1"/>
    </source>
</evidence>
<evidence type="ECO:0000259" key="7">
    <source>
        <dbReference type="Pfam" id="PF18052"/>
    </source>
</evidence>
<evidence type="ECO:0000259" key="8">
    <source>
        <dbReference type="Pfam" id="PF23559"/>
    </source>
</evidence>
<feature type="domain" description="R13L1/DRL21-like LRR repeat region" evidence="9">
    <location>
        <begin position="647"/>
        <end position="773"/>
    </location>
</feature>
<keyword evidence="4" id="KW-0611">Plant defense</keyword>
<dbReference type="PANTHER" id="PTHR36766:SF40">
    <property type="entry name" value="DISEASE RESISTANCE PROTEIN RGA3"/>
    <property type="match status" value="1"/>
</dbReference>
<comment type="caution">
    <text evidence="10">The sequence shown here is derived from an EMBL/GenBank/DDBJ whole genome shotgun (WGS) entry which is preliminary data.</text>
</comment>
<keyword evidence="11" id="KW-1185">Reference proteome</keyword>